<dbReference type="Proteomes" id="UP000603865">
    <property type="component" value="Unassembled WGS sequence"/>
</dbReference>
<comment type="caution">
    <text evidence="1">The sequence shown here is derived from an EMBL/GenBank/DDBJ whole genome shotgun (WGS) entry which is preliminary data.</text>
</comment>
<reference evidence="1" key="2">
    <citation type="submission" date="2020-09" db="EMBL/GenBank/DDBJ databases">
        <authorList>
            <person name="Sun Q."/>
            <person name="Ohkuma M."/>
        </authorList>
    </citation>
    <scope>NUCLEOTIDE SEQUENCE</scope>
    <source>
        <strain evidence="1">JCM 31311</strain>
    </source>
</reference>
<protein>
    <submittedName>
        <fullName evidence="1">Uncharacterized protein</fullName>
    </submittedName>
</protein>
<organism evidence="1 2">
    <name type="scientific">Deinococcus ruber</name>
    <dbReference type="NCBI Taxonomy" id="1848197"/>
    <lineage>
        <taxon>Bacteria</taxon>
        <taxon>Thermotogati</taxon>
        <taxon>Deinococcota</taxon>
        <taxon>Deinococci</taxon>
        <taxon>Deinococcales</taxon>
        <taxon>Deinococcaceae</taxon>
        <taxon>Deinococcus</taxon>
    </lineage>
</organism>
<sequence>MPDLFGQHDAQTGIGECALAQSRCNHLYALLRTTARPSANRERLGSRFEQLVFNGSSGSGHLIKLSMTSVSHLLSEDLTDRRKRTSNRMNPSEDQLNQAAANGYGWDWPQKTYALVTQLLAPDLIGAATAPQSAAQSSGTA</sequence>
<dbReference type="EMBL" id="BMQL01000026">
    <property type="protein sequence ID" value="GGR21157.1"/>
    <property type="molecule type" value="Genomic_DNA"/>
</dbReference>
<keyword evidence="2" id="KW-1185">Reference proteome</keyword>
<reference evidence="1" key="1">
    <citation type="journal article" date="2014" name="Int. J. Syst. Evol. Microbiol.">
        <title>Complete genome sequence of Corynebacterium casei LMG S-19264T (=DSM 44701T), isolated from a smear-ripened cheese.</title>
        <authorList>
            <consortium name="US DOE Joint Genome Institute (JGI-PGF)"/>
            <person name="Walter F."/>
            <person name="Albersmeier A."/>
            <person name="Kalinowski J."/>
            <person name="Ruckert C."/>
        </authorList>
    </citation>
    <scope>NUCLEOTIDE SEQUENCE</scope>
    <source>
        <strain evidence="1">JCM 31311</strain>
    </source>
</reference>
<accession>A0A918CFY3</accession>
<evidence type="ECO:0000313" key="2">
    <source>
        <dbReference type="Proteomes" id="UP000603865"/>
    </source>
</evidence>
<proteinExistence type="predicted"/>
<evidence type="ECO:0000313" key="1">
    <source>
        <dbReference type="EMBL" id="GGR21157.1"/>
    </source>
</evidence>
<dbReference type="AlphaFoldDB" id="A0A918CFY3"/>
<gene>
    <name evidence="1" type="ORF">GCM10008957_36790</name>
</gene>
<name>A0A918CFY3_9DEIO</name>